<accession>A0A6L4WTQ5</accession>
<evidence type="ECO:0000256" key="1">
    <source>
        <dbReference type="ARBA" id="ARBA00006594"/>
    </source>
</evidence>
<keyword evidence="3" id="KW-0489">Methyltransferase</keyword>
<dbReference type="EC" id="2.1.1.72" evidence="2"/>
<dbReference type="GO" id="GO:0008170">
    <property type="term" value="F:N-methyltransferase activity"/>
    <property type="evidence" value="ECO:0007669"/>
    <property type="project" value="InterPro"/>
</dbReference>
<dbReference type="InterPro" id="IPR029063">
    <property type="entry name" value="SAM-dependent_MTases_sf"/>
</dbReference>
<dbReference type="AlphaFoldDB" id="A0A6L4WTQ5"/>
<evidence type="ECO:0000259" key="7">
    <source>
        <dbReference type="Pfam" id="PF01555"/>
    </source>
</evidence>
<feature type="domain" description="DNA methylase N-4/N-6" evidence="7">
    <location>
        <begin position="452"/>
        <end position="781"/>
    </location>
</feature>
<dbReference type="Proteomes" id="UP000472839">
    <property type="component" value="Unassembled WGS sequence"/>
</dbReference>
<dbReference type="PROSITE" id="PS00092">
    <property type="entry name" value="N6_MTASE"/>
    <property type="match status" value="1"/>
</dbReference>
<keyword evidence="4" id="KW-0808">Transferase</keyword>
<name>A0A6L4WTQ5_9BACT</name>
<protein>
    <recommendedName>
        <fullName evidence="2">site-specific DNA-methyltransferase (adenine-specific)</fullName>
        <ecNumber evidence="2">2.1.1.72</ecNumber>
    </recommendedName>
</protein>
<evidence type="ECO:0000256" key="5">
    <source>
        <dbReference type="ARBA" id="ARBA00022691"/>
    </source>
</evidence>
<keyword evidence="5" id="KW-0949">S-adenosyl-L-methionine</keyword>
<dbReference type="Gene3D" id="3.40.50.150">
    <property type="entry name" value="Vaccinia Virus protein VP39"/>
    <property type="match status" value="1"/>
</dbReference>
<evidence type="ECO:0000256" key="4">
    <source>
        <dbReference type="ARBA" id="ARBA00022679"/>
    </source>
</evidence>
<dbReference type="EMBL" id="WFKK01000012">
    <property type="protein sequence ID" value="KAB7889541.1"/>
    <property type="molecule type" value="Genomic_DNA"/>
</dbReference>
<dbReference type="PRINTS" id="PR00506">
    <property type="entry name" value="D21N6MTFRASE"/>
</dbReference>
<dbReference type="GO" id="GO:0032259">
    <property type="term" value="P:methylation"/>
    <property type="evidence" value="ECO:0007669"/>
    <property type="project" value="UniProtKB-KW"/>
</dbReference>
<reference evidence="8 9" key="1">
    <citation type="submission" date="2019-10" db="EMBL/GenBank/DDBJ databases">
        <title>Poseidonibacter ostreae sp. nov., isolated from the gut of the Ostrea denselamellosa.</title>
        <authorList>
            <person name="Choi A."/>
        </authorList>
    </citation>
    <scope>NUCLEOTIDE SEQUENCE [LARGE SCALE GENOMIC DNA]</scope>
    <source>
        <strain evidence="8 9">SJOD-M-33</strain>
    </source>
</reference>
<dbReference type="InterPro" id="IPR002941">
    <property type="entry name" value="DNA_methylase_N4/N6"/>
</dbReference>
<comment type="catalytic activity">
    <reaction evidence="6">
        <text>a 2'-deoxyadenosine in DNA + S-adenosyl-L-methionine = an N(6)-methyl-2'-deoxyadenosine in DNA + S-adenosyl-L-homocysteine + H(+)</text>
        <dbReference type="Rhea" id="RHEA:15197"/>
        <dbReference type="Rhea" id="RHEA-COMP:12418"/>
        <dbReference type="Rhea" id="RHEA-COMP:12419"/>
        <dbReference type="ChEBI" id="CHEBI:15378"/>
        <dbReference type="ChEBI" id="CHEBI:57856"/>
        <dbReference type="ChEBI" id="CHEBI:59789"/>
        <dbReference type="ChEBI" id="CHEBI:90615"/>
        <dbReference type="ChEBI" id="CHEBI:90616"/>
        <dbReference type="EC" id="2.1.1.72"/>
    </reaction>
</comment>
<sequence length="987" mass="115128">MNEKQRKLIELLKEIFQLNQTDLDFGIYRIMNQKADEINDFLNNQLIQSIKSAFIDNNSEQVQKDLDEAIKQAQALGADPESLPKVKELREKISSSSNNESNENEIYSYLTNFFSRYYKDGDFVSLRRYKKDTYSIPYEGEEVKLHWANSDQYYIKTSEFFRDYTFTVNSKKFHFKIVDADTEKNNNKANTESVRRFVIDEENPIIEEDGELYIRFEYKPIGKTAQNKLNEKAVEIILAQESELINELKKLAPTEKNKNRTICEKHLTDYTSRNSFDYFIHKDLNGFLSRELDFYIKNEILYIDDILEATSSKIEDSLNKVKTFKTIANKIIAFVSQLENFQKKLWLKKKFIIDTNYCITLDKIDESYYEEILSNEKQLEEWKALFSVKVNSVEDLKKEKFLVLDTKFFNSEFKDKLLSEFNDIDEECDGVLINSENFGALNILQARYKEQVKTVYIDPPYNTGSDGFLYNDNYKHSSWMSLMNDRIDKSYSLLNCDGKLFTQIDYLEKDYYKLILDKYFTSEMGLPPVSIRTATPAGFKVVNPGPVNVTETVMIYGKENKTLNSLYTKAEYQSDYNKIIINPQQPLEEWETQSLTDFAINKLGYENRKEINQKIGKEIASLLIDKKKASLAIQNADHVFATYGPHKPSPKVQEGILKSKDNPTKFIPVKRDDGGNHYLLKGRLVAFYKFKLKELNDELVPTKRLTDFWDDISWDSISNEGNVELKNGKKPEKLLQRIIDLNIERKDNAIVLDFFAGSGTTPAVSHKLGKKYIAVEMGEYFDTLTLIRMKHTLNGNSNGIKPIINGGMFKYFKLESYEDTLNNLAFKEADQNLFSEDVKEDYLLNYMLDYETNESLLNIDDFKKPFDYKLNIASSSVGETIETNVDLVETFNYLIGLKVKTRTKIKGFVVIEGENLKKEKVLIIWREDNDNNKLNDFFSKMDFSVYDREFDTIYVNGDNNLANLKKDEDHFKVKLIEEEFKNRMFGE</sequence>
<dbReference type="RefSeq" id="WP_152279705.1">
    <property type="nucleotide sequence ID" value="NZ_WFKK01000012.1"/>
</dbReference>
<comment type="similarity">
    <text evidence="1">Belongs to the N(4)/N(6)-methyltransferase family.</text>
</comment>
<evidence type="ECO:0000256" key="3">
    <source>
        <dbReference type="ARBA" id="ARBA00022603"/>
    </source>
</evidence>
<evidence type="ECO:0000313" key="8">
    <source>
        <dbReference type="EMBL" id="KAB7889541.1"/>
    </source>
</evidence>
<dbReference type="InterPro" id="IPR002295">
    <property type="entry name" value="N4/N6-MTase_EcoPI_Mod-like"/>
</dbReference>
<dbReference type="Pfam" id="PF01555">
    <property type="entry name" value="N6_N4_Mtase"/>
    <property type="match status" value="1"/>
</dbReference>
<dbReference type="GO" id="GO:0003677">
    <property type="term" value="F:DNA binding"/>
    <property type="evidence" value="ECO:0007669"/>
    <property type="project" value="InterPro"/>
</dbReference>
<evidence type="ECO:0000256" key="2">
    <source>
        <dbReference type="ARBA" id="ARBA00011900"/>
    </source>
</evidence>
<dbReference type="InterPro" id="IPR002052">
    <property type="entry name" value="DNA_methylase_N6_adenine_CS"/>
</dbReference>
<dbReference type="GO" id="GO:0009007">
    <property type="term" value="F:site-specific DNA-methyltransferase (adenine-specific) activity"/>
    <property type="evidence" value="ECO:0007669"/>
    <property type="project" value="UniProtKB-EC"/>
</dbReference>
<dbReference type="SUPFAM" id="SSF53335">
    <property type="entry name" value="S-adenosyl-L-methionine-dependent methyltransferases"/>
    <property type="match status" value="1"/>
</dbReference>
<organism evidence="8 9">
    <name type="scientific">Poseidonibacter ostreae</name>
    <dbReference type="NCBI Taxonomy" id="2654171"/>
    <lineage>
        <taxon>Bacteria</taxon>
        <taxon>Pseudomonadati</taxon>
        <taxon>Campylobacterota</taxon>
        <taxon>Epsilonproteobacteria</taxon>
        <taxon>Campylobacterales</taxon>
        <taxon>Arcobacteraceae</taxon>
        <taxon>Poseidonibacter</taxon>
    </lineage>
</organism>
<gene>
    <name evidence="8" type="ORF">GBG19_05660</name>
</gene>
<evidence type="ECO:0000313" key="9">
    <source>
        <dbReference type="Proteomes" id="UP000472839"/>
    </source>
</evidence>
<proteinExistence type="inferred from homology"/>
<evidence type="ECO:0000256" key="6">
    <source>
        <dbReference type="ARBA" id="ARBA00047942"/>
    </source>
</evidence>
<comment type="caution">
    <text evidence="8">The sequence shown here is derived from an EMBL/GenBank/DDBJ whole genome shotgun (WGS) entry which is preliminary data.</text>
</comment>